<sequence>SSPPTPPGVLADNCFRGGTDAAVHKLAAEFRPQVTTLDSISREALRGVSAAMISPSALVECKDFLLLLLLLMNPELVLPQEGFTLRHELVDHPDTPDPLAEETDSPQPSGGETDCVSLSPTEGISLLSLPQPLPQPGFAPDYFNPIVRDMMCLYAERGDVQMAVSVLVVLGDRIRKEIDEQTQEHWYMSYIDLLQRFRLWNVANEVIKLSPCRSVSGLNQASTTLHINCSNCRRPMNRRGWVCERCRHRASSCAICHHAVKGLFVWCQACAHGGHLQHIREWFQLHAHCPAGCGHLCEYT</sequence>
<dbReference type="GO" id="GO:0005829">
    <property type="term" value="C:cytosol"/>
    <property type="evidence" value="ECO:0007669"/>
    <property type="project" value="TreeGrafter"/>
</dbReference>
<dbReference type="STRING" id="7868.ENSCMIP00000009819"/>
<evidence type="ECO:0000256" key="1">
    <source>
        <dbReference type="ARBA" id="ARBA00022574"/>
    </source>
</evidence>
<dbReference type="CDD" id="cd16693">
    <property type="entry name" value="mRING-H2-C3H3C2_WDR24"/>
    <property type="match status" value="1"/>
</dbReference>
<dbReference type="InterPro" id="IPR049566">
    <property type="entry name" value="WDR59_RTC1-like_RING_Znf"/>
</dbReference>
<dbReference type="Ensembl" id="ENSCMIT00000010081.1">
    <property type="protein sequence ID" value="ENSCMIP00000009819.1"/>
    <property type="gene ID" value="ENSCMIG00000005184.1"/>
</dbReference>
<dbReference type="GO" id="GO:0061700">
    <property type="term" value="C:GATOR2 complex"/>
    <property type="evidence" value="ECO:0007669"/>
    <property type="project" value="TreeGrafter"/>
</dbReference>
<dbReference type="Proteomes" id="UP000314986">
    <property type="component" value="Unassembled WGS sequence"/>
</dbReference>
<evidence type="ECO:0000256" key="3">
    <source>
        <dbReference type="SAM" id="MobiDB-lite"/>
    </source>
</evidence>
<keyword evidence="6" id="KW-1185">Reference proteome</keyword>
<evidence type="ECO:0000313" key="5">
    <source>
        <dbReference type="Ensembl" id="ENSCMIP00000009819.1"/>
    </source>
</evidence>
<feature type="domain" description="WDR59/RTC1-like RING zinc finger" evidence="4">
    <location>
        <begin position="250"/>
        <end position="298"/>
    </location>
</feature>
<accession>A0A4W3HJU1</accession>
<evidence type="ECO:0000313" key="6">
    <source>
        <dbReference type="Proteomes" id="UP000314986"/>
    </source>
</evidence>
<protein>
    <recommendedName>
        <fullName evidence="4">WDR59/RTC1-like RING zinc finger domain-containing protein</fullName>
    </recommendedName>
</protein>
<reference evidence="6" key="3">
    <citation type="journal article" date="2014" name="Nature">
        <title>Elephant shark genome provides unique insights into gnathostome evolution.</title>
        <authorList>
            <consortium name="International Elephant Shark Genome Sequencing Consortium"/>
            <person name="Venkatesh B."/>
            <person name="Lee A.P."/>
            <person name="Ravi V."/>
            <person name="Maurya A.K."/>
            <person name="Lian M.M."/>
            <person name="Swann J.B."/>
            <person name="Ohta Y."/>
            <person name="Flajnik M.F."/>
            <person name="Sutoh Y."/>
            <person name="Kasahara M."/>
            <person name="Hoon S."/>
            <person name="Gangu V."/>
            <person name="Roy S.W."/>
            <person name="Irimia M."/>
            <person name="Korzh V."/>
            <person name="Kondrychyn I."/>
            <person name="Lim Z.W."/>
            <person name="Tay B.H."/>
            <person name="Tohari S."/>
            <person name="Kong K.W."/>
            <person name="Ho S."/>
            <person name="Lorente-Galdos B."/>
            <person name="Quilez J."/>
            <person name="Marques-Bonet T."/>
            <person name="Raney B.J."/>
            <person name="Ingham P.W."/>
            <person name="Tay A."/>
            <person name="Hillier L.W."/>
            <person name="Minx P."/>
            <person name="Boehm T."/>
            <person name="Wilson R.K."/>
            <person name="Brenner S."/>
            <person name="Warren W.C."/>
        </authorList>
    </citation>
    <scope>NUCLEOTIDE SEQUENCE [LARGE SCALE GENOMIC DNA]</scope>
</reference>
<evidence type="ECO:0000259" key="4">
    <source>
        <dbReference type="Pfam" id="PF17120"/>
    </source>
</evidence>
<dbReference type="GO" id="GO:0005774">
    <property type="term" value="C:vacuolar membrane"/>
    <property type="evidence" value="ECO:0007669"/>
    <property type="project" value="TreeGrafter"/>
</dbReference>
<name>A0A4W3HJU1_CALMI</name>
<reference evidence="6" key="1">
    <citation type="journal article" date="2006" name="Science">
        <title>Ancient noncoding elements conserved in the human genome.</title>
        <authorList>
            <person name="Venkatesh B."/>
            <person name="Kirkness E.F."/>
            <person name="Loh Y.H."/>
            <person name="Halpern A.L."/>
            <person name="Lee A.P."/>
            <person name="Johnson J."/>
            <person name="Dandona N."/>
            <person name="Viswanathan L.D."/>
            <person name="Tay A."/>
            <person name="Venter J.C."/>
            <person name="Strausberg R.L."/>
            <person name="Brenner S."/>
        </authorList>
    </citation>
    <scope>NUCLEOTIDE SEQUENCE [LARGE SCALE GENOMIC DNA]</scope>
</reference>
<feature type="region of interest" description="Disordered" evidence="3">
    <location>
        <begin position="89"/>
        <end position="115"/>
    </location>
</feature>
<dbReference type="GeneTree" id="ENSGT00940000159396"/>
<reference evidence="5" key="5">
    <citation type="submission" date="2025-09" db="UniProtKB">
        <authorList>
            <consortium name="Ensembl"/>
        </authorList>
    </citation>
    <scope>IDENTIFICATION</scope>
</reference>
<dbReference type="PANTHER" id="PTHR46200">
    <property type="entry name" value="GATOR COMPLEX PROTEIN WDR24"/>
    <property type="match status" value="1"/>
</dbReference>
<reference evidence="5" key="4">
    <citation type="submission" date="2025-08" db="UniProtKB">
        <authorList>
            <consortium name="Ensembl"/>
        </authorList>
    </citation>
    <scope>IDENTIFICATION</scope>
</reference>
<keyword evidence="1" id="KW-0853">WD repeat</keyword>
<evidence type="ECO:0000256" key="2">
    <source>
        <dbReference type="ARBA" id="ARBA00022737"/>
    </source>
</evidence>
<dbReference type="Pfam" id="PF17120">
    <property type="entry name" value="zf-RING_16"/>
    <property type="match status" value="1"/>
</dbReference>
<feature type="compositionally biased region" description="Polar residues" evidence="3">
    <location>
        <begin position="105"/>
        <end position="115"/>
    </location>
</feature>
<reference evidence="6" key="2">
    <citation type="journal article" date="2007" name="PLoS Biol.">
        <title>Survey sequencing and comparative analysis of the elephant shark (Callorhinchus milii) genome.</title>
        <authorList>
            <person name="Venkatesh B."/>
            <person name="Kirkness E.F."/>
            <person name="Loh Y.H."/>
            <person name="Halpern A.L."/>
            <person name="Lee A.P."/>
            <person name="Johnson J."/>
            <person name="Dandona N."/>
            <person name="Viswanathan L.D."/>
            <person name="Tay A."/>
            <person name="Venter J.C."/>
            <person name="Strausberg R.L."/>
            <person name="Brenner S."/>
        </authorList>
    </citation>
    <scope>NUCLEOTIDE SEQUENCE [LARGE SCALE GENOMIC DNA]</scope>
</reference>
<dbReference type="InParanoid" id="A0A4W3HJU1"/>
<dbReference type="GO" id="GO:0016239">
    <property type="term" value="P:positive regulation of macroautophagy"/>
    <property type="evidence" value="ECO:0007669"/>
    <property type="project" value="TreeGrafter"/>
</dbReference>
<keyword evidence="2" id="KW-0677">Repeat</keyword>
<proteinExistence type="predicted"/>
<dbReference type="GO" id="GO:0034198">
    <property type="term" value="P:cellular response to amino acid starvation"/>
    <property type="evidence" value="ECO:0007669"/>
    <property type="project" value="TreeGrafter"/>
</dbReference>
<dbReference type="InterPro" id="IPR037590">
    <property type="entry name" value="WDR24"/>
</dbReference>
<dbReference type="GO" id="GO:1904263">
    <property type="term" value="P:positive regulation of TORC1 signaling"/>
    <property type="evidence" value="ECO:0007669"/>
    <property type="project" value="TreeGrafter"/>
</dbReference>
<dbReference type="AlphaFoldDB" id="A0A4W3HJU1"/>
<organism evidence="5 6">
    <name type="scientific">Callorhinchus milii</name>
    <name type="common">Ghost shark</name>
    <dbReference type="NCBI Taxonomy" id="7868"/>
    <lineage>
        <taxon>Eukaryota</taxon>
        <taxon>Metazoa</taxon>
        <taxon>Chordata</taxon>
        <taxon>Craniata</taxon>
        <taxon>Vertebrata</taxon>
        <taxon>Chondrichthyes</taxon>
        <taxon>Holocephali</taxon>
        <taxon>Chimaeriformes</taxon>
        <taxon>Callorhinchidae</taxon>
        <taxon>Callorhinchus</taxon>
    </lineage>
</organism>
<dbReference type="PANTHER" id="PTHR46200:SF1">
    <property type="entry name" value="GATOR COMPLEX PROTEIN WDR24"/>
    <property type="match status" value="1"/>
</dbReference>